<dbReference type="AlphaFoldDB" id="A0A127EHQ9"/>
<accession>A0A127EHQ9</accession>
<proteinExistence type="predicted"/>
<sequence>MKNKKILSIIMVLAIVFSNLFVSCSDTSKAQEEKIKVGQQAKNEEEAKVDAEEERKSKNEKEVEQQNSSDNTSTELSSESKVKLVVKDLMSGDGKTKLNGQYAIGYYYSDLSDDDLVKIFNEQIKNKKLNYASLVDGRDKNKGYVFSTSGIFDFGTVDKTGGITKSEKTGEVTENSVIYY</sequence>
<feature type="signal peptide" evidence="2">
    <location>
        <begin position="1"/>
        <end position="24"/>
    </location>
</feature>
<keyword evidence="2" id="KW-0732">Signal</keyword>
<dbReference type="Proteomes" id="UP000070260">
    <property type="component" value="Chromosome"/>
</dbReference>
<gene>
    <name evidence="3" type="ORF">JFP838_06820</name>
</gene>
<evidence type="ECO:0000256" key="1">
    <source>
        <dbReference type="SAM" id="MobiDB-lite"/>
    </source>
</evidence>
<feature type="compositionally biased region" description="Polar residues" evidence="1">
    <location>
        <begin position="65"/>
        <end position="76"/>
    </location>
</feature>
<feature type="compositionally biased region" description="Basic and acidic residues" evidence="1">
    <location>
        <begin position="34"/>
        <end position="64"/>
    </location>
</feature>
<evidence type="ECO:0008006" key="5">
    <source>
        <dbReference type="Google" id="ProtNLM"/>
    </source>
</evidence>
<evidence type="ECO:0000256" key="2">
    <source>
        <dbReference type="SAM" id="SignalP"/>
    </source>
</evidence>
<protein>
    <recommendedName>
        <fullName evidence="5">Lipoprotein</fullName>
    </recommendedName>
</protein>
<dbReference type="PROSITE" id="PS51257">
    <property type="entry name" value="PROKAR_LIPOPROTEIN"/>
    <property type="match status" value="1"/>
</dbReference>
<feature type="chain" id="PRO_5038682519" description="Lipoprotein" evidence="2">
    <location>
        <begin position="25"/>
        <end position="180"/>
    </location>
</feature>
<dbReference type="EMBL" id="CP010994">
    <property type="protein sequence ID" value="AMN35472.1"/>
    <property type="molecule type" value="Genomic_DNA"/>
</dbReference>
<organism evidence="3 4">
    <name type="scientific">Clostridium perfringens</name>
    <dbReference type="NCBI Taxonomy" id="1502"/>
    <lineage>
        <taxon>Bacteria</taxon>
        <taxon>Bacillati</taxon>
        <taxon>Bacillota</taxon>
        <taxon>Clostridia</taxon>
        <taxon>Eubacteriales</taxon>
        <taxon>Clostridiaceae</taxon>
        <taxon>Clostridium</taxon>
    </lineage>
</organism>
<evidence type="ECO:0000313" key="3">
    <source>
        <dbReference type="EMBL" id="AMN35472.1"/>
    </source>
</evidence>
<name>A0A127EHQ9_CLOPF</name>
<reference evidence="3 4" key="1">
    <citation type="journal article" date="2016" name="PLoS ONE">
        <title>Plasmid Characterization and Chromosome Analysis of Two netF+ Clostridium perfringens Isolates Associated with Foal and Canine Necrotizing Enteritis.</title>
        <authorList>
            <person name="Mehdizadeh Gohari I."/>
            <person name="Kropinski A.M."/>
            <person name="Weese S.J."/>
            <person name="Parreira V.R."/>
            <person name="Whitehead A.E."/>
            <person name="Boerlin P."/>
            <person name="Prescott J.F."/>
        </authorList>
    </citation>
    <scope>NUCLEOTIDE SEQUENCE [LARGE SCALE GENOMIC DNA]</scope>
    <source>
        <strain evidence="3 4">JP838</strain>
    </source>
</reference>
<feature type="region of interest" description="Disordered" evidence="1">
    <location>
        <begin position="34"/>
        <end position="76"/>
    </location>
</feature>
<evidence type="ECO:0000313" key="4">
    <source>
        <dbReference type="Proteomes" id="UP000070260"/>
    </source>
</evidence>
<dbReference type="PATRIC" id="fig|1502.177.peg.1390"/>
<dbReference type="RefSeq" id="WP_061427613.1">
    <property type="nucleotide sequence ID" value="NZ_CATNZO010000001.1"/>
</dbReference>